<dbReference type="InterPro" id="IPR020846">
    <property type="entry name" value="MFS_dom"/>
</dbReference>
<keyword evidence="4 6" id="KW-1133">Transmembrane helix</keyword>
<dbReference type="RefSeq" id="WP_051963678.1">
    <property type="nucleotide sequence ID" value="NZ_FMAF01000042.1"/>
</dbReference>
<dbReference type="EMBL" id="FMAF01000042">
    <property type="protein sequence ID" value="SCB51735.1"/>
    <property type="molecule type" value="Genomic_DNA"/>
</dbReference>
<dbReference type="GO" id="GO:0022857">
    <property type="term" value="F:transmembrane transporter activity"/>
    <property type="evidence" value="ECO:0007669"/>
    <property type="project" value="InterPro"/>
</dbReference>
<name>A0A1C3XHU8_9HYPH</name>
<evidence type="ECO:0000259" key="7">
    <source>
        <dbReference type="PROSITE" id="PS50850"/>
    </source>
</evidence>
<evidence type="ECO:0000256" key="3">
    <source>
        <dbReference type="ARBA" id="ARBA00022692"/>
    </source>
</evidence>
<evidence type="ECO:0000313" key="9">
    <source>
        <dbReference type="Proteomes" id="UP000199205"/>
    </source>
</evidence>
<dbReference type="InterPro" id="IPR050189">
    <property type="entry name" value="MFS_Efflux_Transporters"/>
</dbReference>
<feature type="transmembrane region" description="Helical" evidence="6">
    <location>
        <begin position="74"/>
        <end position="92"/>
    </location>
</feature>
<feature type="transmembrane region" description="Helical" evidence="6">
    <location>
        <begin position="42"/>
        <end position="62"/>
    </location>
</feature>
<dbReference type="AlphaFoldDB" id="A0A1C3XHU8"/>
<feature type="transmembrane region" description="Helical" evidence="6">
    <location>
        <begin position="279"/>
        <end position="297"/>
    </location>
</feature>
<organism evidence="8 9">
    <name type="scientific">Rhizobium lusitanum</name>
    <dbReference type="NCBI Taxonomy" id="293958"/>
    <lineage>
        <taxon>Bacteria</taxon>
        <taxon>Pseudomonadati</taxon>
        <taxon>Pseudomonadota</taxon>
        <taxon>Alphaproteobacteria</taxon>
        <taxon>Hyphomicrobiales</taxon>
        <taxon>Rhizobiaceae</taxon>
        <taxon>Rhizobium/Agrobacterium group</taxon>
        <taxon>Rhizobium</taxon>
    </lineage>
</organism>
<evidence type="ECO:0000256" key="2">
    <source>
        <dbReference type="ARBA" id="ARBA00022475"/>
    </source>
</evidence>
<feature type="transmembrane region" description="Helical" evidence="6">
    <location>
        <begin position="98"/>
        <end position="121"/>
    </location>
</feature>
<feature type="transmembrane region" description="Helical" evidence="6">
    <location>
        <begin position="164"/>
        <end position="182"/>
    </location>
</feature>
<evidence type="ECO:0000256" key="6">
    <source>
        <dbReference type="SAM" id="Phobius"/>
    </source>
</evidence>
<feature type="transmembrane region" description="Helical" evidence="6">
    <location>
        <begin position="303"/>
        <end position="326"/>
    </location>
</feature>
<feature type="transmembrane region" description="Helical" evidence="6">
    <location>
        <begin position="338"/>
        <end position="363"/>
    </location>
</feature>
<dbReference type="Pfam" id="PF07690">
    <property type="entry name" value="MFS_1"/>
    <property type="match status" value="1"/>
</dbReference>
<gene>
    <name evidence="8" type="ORF">GA0061101_14228</name>
</gene>
<keyword evidence="3 6" id="KW-0812">Transmembrane</keyword>
<accession>A0A1C3XHU8</accession>
<dbReference type="InterPro" id="IPR011701">
    <property type="entry name" value="MFS"/>
</dbReference>
<dbReference type="PROSITE" id="PS50850">
    <property type="entry name" value="MFS"/>
    <property type="match status" value="1"/>
</dbReference>
<evidence type="ECO:0000313" key="8">
    <source>
        <dbReference type="EMBL" id="SCB51735.1"/>
    </source>
</evidence>
<evidence type="ECO:0000256" key="1">
    <source>
        <dbReference type="ARBA" id="ARBA00004651"/>
    </source>
</evidence>
<dbReference type="PANTHER" id="PTHR43124:SF3">
    <property type="entry name" value="CHLORAMPHENICOL EFFLUX PUMP RV0191"/>
    <property type="match status" value="1"/>
</dbReference>
<feature type="transmembrane region" description="Helical" evidence="6">
    <location>
        <begin position="247"/>
        <end position="267"/>
    </location>
</feature>
<sequence>MIRTNRAAVILLIASGVAAGMQFAKVAVIFDEIRAAYHMGTAATGFLVSSPGLLGVVLGATAGRLCGRIGFRRALCLCLILGSCCSFFQALMPPLLPLLLSRIVEGLSHLGIIVCAPVLLLSTTAERSQAVVMGVWGSFFGVAFFILGSIGVAFARSFGITDLFLLHGALMLLLALVVPIFLDADQTPPRNTQFPGFASHILGETVETYRSPSTRLPAFIFLFYTFTYVALVIFAPHVSGDADQIALLRSLLPLAGIAGSVTSGVSAKLTKAPTTLAMTAYLAVSFMAVLVFVLGIGDLTLAGALGMMWCLGIAQGSAFTAIPYLAETRQQRGRAVGAIAQLGNLGSTIGAPCFAAMFGGFGIRGVGSLVVFTCLAGALVAWSGTRYLRRRTRRRPHTQPFSAS</sequence>
<protein>
    <submittedName>
        <fullName evidence="8">Predicted arabinose efflux permease, MFS family</fullName>
    </submittedName>
</protein>
<reference evidence="9" key="1">
    <citation type="submission" date="2016-08" db="EMBL/GenBank/DDBJ databases">
        <authorList>
            <person name="Varghese N."/>
            <person name="Submissions Spin"/>
        </authorList>
    </citation>
    <scope>NUCLEOTIDE SEQUENCE [LARGE SCALE GENOMIC DNA]</scope>
    <source>
        <strain evidence="9">P1-7</strain>
    </source>
</reference>
<dbReference type="Proteomes" id="UP000199205">
    <property type="component" value="Unassembled WGS sequence"/>
</dbReference>
<keyword evidence="5 6" id="KW-0472">Membrane</keyword>
<feature type="transmembrane region" description="Helical" evidence="6">
    <location>
        <begin position="216"/>
        <end position="235"/>
    </location>
</feature>
<feature type="domain" description="Major facilitator superfamily (MFS) profile" evidence="7">
    <location>
        <begin position="8"/>
        <end position="393"/>
    </location>
</feature>
<comment type="subcellular location">
    <subcellularLocation>
        <location evidence="1">Cell membrane</location>
        <topology evidence="1">Multi-pass membrane protein</topology>
    </subcellularLocation>
</comment>
<feature type="transmembrane region" description="Helical" evidence="6">
    <location>
        <begin position="133"/>
        <end position="158"/>
    </location>
</feature>
<dbReference type="CDD" id="cd06174">
    <property type="entry name" value="MFS"/>
    <property type="match status" value="1"/>
</dbReference>
<feature type="transmembrane region" description="Helical" evidence="6">
    <location>
        <begin position="369"/>
        <end position="388"/>
    </location>
</feature>
<evidence type="ECO:0000256" key="5">
    <source>
        <dbReference type="ARBA" id="ARBA00023136"/>
    </source>
</evidence>
<dbReference type="GO" id="GO:0005886">
    <property type="term" value="C:plasma membrane"/>
    <property type="evidence" value="ECO:0007669"/>
    <property type="project" value="UniProtKB-SubCell"/>
</dbReference>
<dbReference type="InterPro" id="IPR036259">
    <property type="entry name" value="MFS_trans_sf"/>
</dbReference>
<dbReference type="PANTHER" id="PTHR43124">
    <property type="entry name" value="PURINE EFFLUX PUMP PBUE"/>
    <property type="match status" value="1"/>
</dbReference>
<proteinExistence type="predicted"/>
<dbReference type="Gene3D" id="1.20.1250.20">
    <property type="entry name" value="MFS general substrate transporter like domains"/>
    <property type="match status" value="1"/>
</dbReference>
<evidence type="ECO:0000256" key="4">
    <source>
        <dbReference type="ARBA" id="ARBA00022989"/>
    </source>
</evidence>
<keyword evidence="2" id="KW-1003">Cell membrane</keyword>
<dbReference type="SUPFAM" id="SSF103473">
    <property type="entry name" value="MFS general substrate transporter"/>
    <property type="match status" value="1"/>
</dbReference>